<protein>
    <submittedName>
        <fullName evidence="2">Phosphopeptide-binding protein</fullName>
    </submittedName>
</protein>
<dbReference type="EMBL" id="CP015231">
    <property type="protein sequence ID" value="ANP43267.1"/>
    <property type="molecule type" value="Genomic_DNA"/>
</dbReference>
<dbReference type="Pfam" id="PF13503">
    <property type="entry name" value="DUF4123"/>
    <property type="match status" value="1"/>
</dbReference>
<feature type="domain" description="DUF4123" evidence="1">
    <location>
        <begin position="62"/>
        <end position="186"/>
    </location>
</feature>
<evidence type="ECO:0000313" key="3">
    <source>
        <dbReference type="Proteomes" id="UP000013243"/>
    </source>
</evidence>
<reference evidence="2 3" key="1">
    <citation type="journal article" date="2016" name="ISME J.">
        <title>Global occurrence and heterogeneity of the Roseobacter-clade species Ruegeria mobilis.</title>
        <authorList>
            <person name="Sonnenschein E."/>
            <person name="Gram L."/>
        </authorList>
    </citation>
    <scope>NUCLEOTIDE SEQUENCE [LARGE SCALE GENOMIC DNA]</scope>
    <source>
        <strain evidence="2 3">F1926</strain>
        <plasmid evidence="2 3">unnamed1</plasmid>
    </source>
</reference>
<sequence length="358" mass="40498">MADEDYWQNIGADVGDGKGPSPVSAVEIKRFDKGLPVVQKIGQAVTPQEVLPDDFLSPDGAIFAVLDSSCLESLPVLLEAEGLEHVSLFSGELASVAGDAAPYLVRLPQESDLLRALLTTSEDGKVKAGAFWAAQAGIFVQTSLSLSQLRTHLRRFMRVLDAHERAYFFRFWEPLCAEAYFSGLDTRAPKAARWFHPHDMSEPLMAMWFPVYALDGANSLVRCKPNRELKHVTPERGSFRLDQADLEIFSHLQWRRDVGLIADKLRETPFEKDLPDRDQLLMLCDATMRRMIGYGFTQLDMLYLLCVWEVQYGPTFEQQKDAKSVLQIMGRMEKPAEWRFAQVKDEMIAREAETNHLA</sequence>
<evidence type="ECO:0000259" key="1">
    <source>
        <dbReference type="Pfam" id="PF13503"/>
    </source>
</evidence>
<dbReference type="KEGG" id="rmb:K529_021155"/>
<accession>A0A1B1A9S3</accession>
<evidence type="ECO:0000313" key="2">
    <source>
        <dbReference type="EMBL" id="ANP43267.1"/>
    </source>
</evidence>
<dbReference type="AlphaFoldDB" id="A0A1B1A9S3"/>
<proteinExistence type="predicted"/>
<organism evidence="2 3">
    <name type="scientific">Tritonibacter mobilis F1926</name>
    <dbReference type="NCBI Taxonomy" id="1265309"/>
    <lineage>
        <taxon>Bacteria</taxon>
        <taxon>Pseudomonadati</taxon>
        <taxon>Pseudomonadota</taxon>
        <taxon>Alphaproteobacteria</taxon>
        <taxon>Rhodobacterales</taxon>
        <taxon>Paracoccaceae</taxon>
        <taxon>Tritonibacter</taxon>
    </lineage>
</organism>
<dbReference type="Proteomes" id="UP000013243">
    <property type="component" value="Plasmid unnamed1"/>
</dbReference>
<geneLocation type="plasmid" evidence="2 3">
    <name>unnamed1</name>
</geneLocation>
<dbReference type="OrthoDB" id="6431152at2"/>
<gene>
    <name evidence="2" type="ORF">K529_021155</name>
</gene>
<dbReference type="GeneID" id="28252400"/>
<dbReference type="RefSeq" id="WP_005613831.1">
    <property type="nucleotide sequence ID" value="NZ_CP015231.1"/>
</dbReference>
<name>A0A1B1A9S3_9RHOB</name>
<keyword evidence="2" id="KW-0614">Plasmid</keyword>
<dbReference type="InterPro" id="IPR025391">
    <property type="entry name" value="DUF4123"/>
</dbReference>